<comment type="caution">
    <text evidence="1">The sequence shown here is derived from an EMBL/GenBank/DDBJ whole genome shotgun (WGS) entry which is preliminary data.</text>
</comment>
<dbReference type="OrthoDB" id="9896434at2"/>
<dbReference type="EMBL" id="JFDP01000066">
    <property type="protein sequence ID" value="KEZ22668.1"/>
    <property type="molecule type" value="Genomic_DNA"/>
</dbReference>
<organism evidence="1 2">
    <name type="scientific">Ureaplasma diversum NCTC 246</name>
    <dbReference type="NCBI Taxonomy" id="1188241"/>
    <lineage>
        <taxon>Bacteria</taxon>
        <taxon>Bacillati</taxon>
        <taxon>Mycoplasmatota</taxon>
        <taxon>Mycoplasmoidales</taxon>
        <taxon>Mycoplasmoidaceae</taxon>
        <taxon>Ureaplasma</taxon>
    </lineage>
</organism>
<evidence type="ECO:0000313" key="2">
    <source>
        <dbReference type="Proteomes" id="UP000028537"/>
    </source>
</evidence>
<reference evidence="1 2" key="1">
    <citation type="submission" date="2014-02" db="EMBL/GenBank/DDBJ databases">
        <title>Genome sequence of Ureaplasma diversum strain 246.</title>
        <authorList>
            <person name="Sirand-Pugnet P."/>
            <person name="Breton M."/>
            <person name="Dordet-Frisoni E."/>
            <person name="Baranowski E."/>
            <person name="Barre A."/>
            <person name="Couture C."/>
            <person name="Dupuy V."/>
            <person name="Gaurivaud P."/>
            <person name="Jacob D."/>
            <person name="Lemaitre C."/>
            <person name="Manso-Silvan L."/>
            <person name="Nikolski M."/>
            <person name="Nouvel L.-X."/>
            <person name="Poumarat F."/>
            <person name="Tardy F."/>
            <person name="Thebault P."/>
            <person name="Theil S."/>
            <person name="Citti C."/>
            <person name="Thiaucourt F."/>
            <person name="Blanchard A."/>
        </authorList>
    </citation>
    <scope>NUCLEOTIDE SEQUENCE [LARGE SCALE GENOMIC DNA]</scope>
    <source>
        <strain evidence="1 2">NCTC 246</strain>
    </source>
</reference>
<evidence type="ECO:0000313" key="1">
    <source>
        <dbReference type="EMBL" id="KEZ22668.1"/>
    </source>
</evidence>
<evidence type="ECO:0008006" key="3">
    <source>
        <dbReference type="Google" id="ProtNLM"/>
    </source>
</evidence>
<name>A0A084EXH6_9BACT</name>
<sequence>MRKNKTKFSTKLVSSLIKTAILKVPGVASVEIDQQQSDFNQNNFVVNIEIRKDILNIVGVAEEARSLAYYELSNQLNDDTVIINIVINF</sequence>
<protein>
    <recommendedName>
        <fullName evidence="3">Asp23/Gls24 family envelope stress response protein</fullName>
    </recommendedName>
</protein>
<proteinExistence type="predicted"/>
<keyword evidence="2" id="KW-1185">Reference proteome</keyword>
<dbReference type="RefSeq" id="WP_038103180.1">
    <property type="nucleotide sequence ID" value="NZ_JFDP01000066.1"/>
</dbReference>
<dbReference type="Proteomes" id="UP000028537">
    <property type="component" value="Unassembled WGS sequence"/>
</dbReference>
<accession>A0A084EXH6</accession>
<dbReference type="AlphaFoldDB" id="A0A084EXH6"/>
<gene>
    <name evidence="1" type="ORF">UDIV_5550</name>
</gene>